<dbReference type="PANTHER" id="PTHR35526">
    <property type="entry name" value="ANTI-SIGMA-F FACTOR RSBW-RELATED"/>
    <property type="match status" value="1"/>
</dbReference>
<keyword evidence="4" id="KW-1185">Reference proteome</keyword>
<dbReference type="PANTHER" id="PTHR35526:SF3">
    <property type="entry name" value="ANTI-SIGMA-F FACTOR RSBW"/>
    <property type="match status" value="1"/>
</dbReference>
<keyword evidence="1" id="KW-0808">Transferase</keyword>
<dbReference type="InterPro" id="IPR003594">
    <property type="entry name" value="HATPase_dom"/>
</dbReference>
<sequence>MTTTPAATGIPAYTESLPCKTASARPARLLVSTALHVWDLGALVEDAELVVTELVANSARHSKCRLLRVTISRLSGDRVRVAVIDRSNALPQPRAAGETDEGGRGLVVVEALSDRWGTDMLRWGKRVWAELASPDR</sequence>
<comment type="caution">
    <text evidence="3">The sequence shown here is derived from an EMBL/GenBank/DDBJ whole genome shotgun (WGS) entry which is preliminary data.</text>
</comment>
<organism evidence="3 4">
    <name type="scientific">Streptomyces sannanensis</name>
    <dbReference type="NCBI Taxonomy" id="285536"/>
    <lineage>
        <taxon>Bacteria</taxon>
        <taxon>Bacillati</taxon>
        <taxon>Actinomycetota</taxon>
        <taxon>Actinomycetes</taxon>
        <taxon>Kitasatosporales</taxon>
        <taxon>Streptomycetaceae</taxon>
        <taxon>Streptomyces</taxon>
    </lineage>
</organism>
<keyword evidence="1" id="KW-0418">Kinase</keyword>
<dbReference type="RefSeq" id="WP_345035069.1">
    <property type="nucleotide sequence ID" value="NZ_BAAAYL010000001.1"/>
</dbReference>
<dbReference type="EMBL" id="BAAAYL010000001">
    <property type="protein sequence ID" value="GAA3369427.1"/>
    <property type="molecule type" value="Genomic_DNA"/>
</dbReference>
<dbReference type="InterPro" id="IPR036890">
    <property type="entry name" value="HATPase_C_sf"/>
</dbReference>
<evidence type="ECO:0000313" key="4">
    <source>
        <dbReference type="Proteomes" id="UP001499990"/>
    </source>
</evidence>
<proteinExistence type="predicted"/>
<evidence type="ECO:0000313" key="3">
    <source>
        <dbReference type="EMBL" id="GAA3369427.1"/>
    </source>
</evidence>
<keyword evidence="3" id="KW-0547">Nucleotide-binding</keyword>
<dbReference type="SUPFAM" id="SSF55874">
    <property type="entry name" value="ATPase domain of HSP90 chaperone/DNA topoisomerase II/histidine kinase"/>
    <property type="match status" value="1"/>
</dbReference>
<keyword evidence="1" id="KW-0723">Serine/threonine-protein kinase</keyword>
<dbReference type="Pfam" id="PF13581">
    <property type="entry name" value="HATPase_c_2"/>
    <property type="match status" value="1"/>
</dbReference>
<dbReference type="GO" id="GO:0005524">
    <property type="term" value="F:ATP binding"/>
    <property type="evidence" value="ECO:0007669"/>
    <property type="project" value="UniProtKB-KW"/>
</dbReference>
<dbReference type="Proteomes" id="UP001499990">
    <property type="component" value="Unassembled WGS sequence"/>
</dbReference>
<evidence type="ECO:0000259" key="2">
    <source>
        <dbReference type="Pfam" id="PF13581"/>
    </source>
</evidence>
<dbReference type="Gene3D" id="3.30.565.10">
    <property type="entry name" value="Histidine kinase-like ATPase, C-terminal domain"/>
    <property type="match status" value="1"/>
</dbReference>
<dbReference type="InterPro" id="IPR050267">
    <property type="entry name" value="Anti-sigma-factor_SerPK"/>
</dbReference>
<evidence type="ECO:0000256" key="1">
    <source>
        <dbReference type="ARBA" id="ARBA00022527"/>
    </source>
</evidence>
<keyword evidence="3" id="KW-0067">ATP-binding</keyword>
<dbReference type="CDD" id="cd16936">
    <property type="entry name" value="HATPase_RsbW-like"/>
    <property type="match status" value="1"/>
</dbReference>
<accession>A0ABP6S6J2</accession>
<reference evidence="4" key="1">
    <citation type="journal article" date="2019" name="Int. J. Syst. Evol. Microbiol.">
        <title>The Global Catalogue of Microorganisms (GCM) 10K type strain sequencing project: providing services to taxonomists for standard genome sequencing and annotation.</title>
        <authorList>
            <consortium name="The Broad Institute Genomics Platform"/>
            <consortium name="The Broad Institute Genome Sequencing Center for Infectious Disease"/>
            <person name="Wu L."/>
            <person name="Ma J."/>
        </authorList>
    </citation>
    <scope>NUCLEOTIDE SEQUENCE [LARGE SCALE GENOMIC DNA]</scope>
    <source>
        <strain evidence="4">JCM 9651</strain>
    </source>
</reference>
<name>A0ABP6S6J2_9ACTN</name>
<protein>
    <submittedName>
        <fullName evidence="3">ATP-binding protein</fullName>
    </submittedName>
</protein>
<gene>
    <name evidence="3" type="ORF">GCM10020367_12090</name>
</gene>
<feature type="domain" description="Histidine kinase/HSP90-like ATPase" evidence="2">
    <location>
        <begin position="20"/>
        <end position="115"/>
    </location>
</feature>